<organism evidence="1 2">
    <name type="scientific">Gossypium stocksii</name>
    <dbReference type="NCBI Taxonomy" id="47602"/>
    <lineage>
        <taxon>Eukaryota</taxon>
        <taxon>Viridiplantae</taxon>
        <taxon>Streptophyta</taxon>
        <taxon>Embryophyta</taxon>
        <taxon>Tracheophyta</taxon>
        <taxon>Spermatophyta</taxon>
        <taxon>Magnoliopsida</taxon>
        <taxon>eudicotyledons</taxon>
        <taxon>Gunneridae</taxon>
        <taxon>Pentapetalae</taxon>
        <taxon>rosids</taxon>
        <taxon>malvids</taxon>
        <taxon>Malvales</taxon>
        <taxon>Malvaceae</taxon>
        <taxon>Malvoideae</taxon>
        <taxon>Gossypium</taxon>
    </lineage>
</organism>
<gene>
    <name evidence="1" type="ORF">J1N35_024805</name>
</gene>
<keyword evidence="2" id="KW-1185">Reference proteome</keyword>
<proteinExistence type="predicted"/>
<comment type="caution">
    <text evidence="1">The sequence shown here is derived from an EMBL/GenBank/DDBJ whole genome shotgun (WGS) entry which is preliminary data.</text>
</comment>
<dbReference type="EMBL" id="JAIQCV010000008">
    <property type="protein sequence ID" value="KAH1072477.1"/>
    <property type="molecule type" value="Genomic_DNA"/>
</dbReference>
<dbReference type="Proteomes" id="UP000828251">
    <property type="component" value="Unassembled WGS sequence"/>
</dbReference>
<protein>
    <submittedName>
        <fullName evidence="1">Uncharacterized protein</fullName>
    </submittedName>
</protein>
<dbReference type="AlphaFoldDB" id="A0A9D3V521"/>
<evidence type="ECO:0000313" key="2">
    <source>
        <dbReference type="Proteomes" id="UP000828251"/>
    </source>
</evidence>
<accession>A0A9D3V521</accession>
<evidence type="ECO:0000313" key="1">
    <source>
        <dbReference type="EMBL" id="KAH1072477.1"/>
    </source>
</evidence>
<sequence>MWSGSAPCASLAPKCSDTYRTVGTHHRDPRQKLVLLFRPLIIPHQLVAWVVELDILGVDRVPEDAFSQFNKLLGCGHWDFSLFA</sequence>
<reference evidence="1 2" key="1">
    <citation type="journal article" date="2021" name="Plant Biotechnol. J.">
        <title>Multi-omics assisted identification of the key and species-specific regulatory components of drought-tolerant mechanisms in Gossypium stocksii.</title>
        <authorList>
            <person name="Yu D."/>
            <person name="Ke L."/>
            <person name="Zhang D."/>
            <person name="Wu Y."/>
            <person name="Sun Y."/>
            <person name="Mei J."/>
            <person name="Sun J."/>
            <person name="Sun Y."/>
        </authorList>
    </citation>
    <scope>NUCLEOTIDE SEQUENCE [LARGE SCALE GENOMIC DNA]</scope>
    <source>
        <strain evidence="2">cv. E1</strain>
        <tissue evidence="1">Leaf</tissue>
    </source>
</reference>
<name>A0A9D3V521_9ROSI</name>